<protein>
    <submittedName>
        <fullName evidence="2">Protein CBG17604</fullName>
    </submittedName>
</protein>
<dbReference type="EMBL" id="HE600959">
    <property type="protein sequence ID" value="CAP35213.2"/>
    <property type="molecule type" value="Genomic_DNA"/>
</dbReference>
<evidence type="ECO:0000256" key="1">
    <source>
        <dbReference type="SAM" id="Phobius"/>
    </source>
</evidence>
<name>A8XRB5_CAEBR</name>
<dbReference type="eggNOG" id="ENOG502T2QN">
    <property type="taxonomic scope" value="Eukaryota"/>
</dbReference>
<feature type="transmembrane region" description="Helical" evidence="1">
    <location>
        <begin position="115"/>
        <end position="133"/>
    </location>
</feature>
<dbReference type="Proteomes" id="UP000008549">
    <property type="component" value="Unassembled WGS sequence"/>
</dbReference>
<feature type="transmembrane region" description="Helical" evidence="1">
    <location>
        <begin position="139"/>
        <end position="160"/>
    </location>
</feature>
<dbReference type="OMA" id="CGERYFT"/>
<sequence>MTDGPPLMFNRAFFERKENWLKILQLRSKGGKSKSQSWLASPWVFGFITFLTNYWCYPNPHFLYCGERYFTSSQVFQLAVFNGFCMFLTISLIIANVAGAYDAFYKTNPYLLERYLVYLQTFLYSVAYITLVVDYENSPYAKAFTIPLISTTFTLLVYVIDALMKCRRKNPIGH</sequence>
<reference evidence="2 3" key="1">
    <citation type="journal article" date="2003" name="PLoS Biol.">
        <title>The genome sequence of Caenorhabditis briggsae: a platform for comparative genomics.</title>
        <authorList>
            <person name="Stein L.D."/>
            <person name="Bao Z."/>
            <person name="Blasiar D."/>
            <person name="Blumenthal T."/>
            <person name="Brent M.R."/>
            <person name="Chen N."/>
            <person name="Chinwalla A."/>
            <person name="Clarke L."/>
            <person name="Clee C."/>
            <person name="Coghlan A."/>
            <person name="Coulson A."/>
            <person name="D'Eustachio P."/>
            <person name="Fitch D.H."/>
            <person name="Fulton L.A."/>
            <person name="Fulton R.E."/>
            <person name="Griffiths-Jones S."/>
            <person name="Harris T.W."/>
            <person name="Hillier L.W."/>
            <person name="Kamath R."/>
            <person name="Kuwabara P.E."/>
            <person name="Mardis E.R."/>
            <person name="Marra M.A."/>
            <person name="Miner T.L."/>
            <person name="Minx P."/>
            <person name="Mullikin J.C."/>
            <person name="Plumb R.W."/>
            <person name="Rogers J."/>
            <person name="Schein J.E."/>
            <person name="Sohrmann M."/>
            <person name="Spieth J."/>
            <person name="Stajich J.E."/>
            <person name="Wei C."/>
            <person name="Willey D."/>
            <person name="Wilson R.K."/>
            <person name="Durbin R."/>
            <person name="Waterston R.H."/>
        </authorList>
    </citation>
    <scope>NUCLEOTIDE SEQUENCE [LARGE SCALE GENOMIC DNA]</scope>
    <source>
        <strain evidence="2 3">AF16</strain>
    </source>
</reference>
<feature type="transmembrane region" description="Helical" evidence="1">
    <location>
        <begin position="75"/>
        <end position="103"/>
    </location>
</feature>
<keyword evidence="1" id="KW-1133">Transmembrane helix</keyword>
<dbReference type="KEGG" id="cbr:CBG_17604"/>
<dbReference type="GeneID" id="8586108"/>
<gene>
    <name evidence="2 4" type="ORF">CBG17604</name>
    <name evidence="2" type="ORF">CBG_17604</name>
</gene>
<accession>A8XRB5</accession>
<dbReference type="HOGENOM" id="CLU_1679548_0_0_1"/>
<keyword evidence="1" id="KW-0472">Membrane</keyword>
<evidence type="ECO:0000313" key="4">
    <source>
        <dbReference type="WormBase" id="CBG17604"/>
    </source>
</evidence>
<dbReference type="FunCoup" id="A8XRB5">
    <property type="interactions" value="126"/>
</dbReference>
<dbReference type="RefSeq" id="XP_045096257.1">
    <property type="nucleotide sequence ID" value="XM_045239261.1"/>
</dbReference>
<dbReference type="AlphaFoldDB" id="A8XRB5"/>
<keyword evidence="3" id="KW-1185">Reference proteome</keyword>
<proteinExistence type="predicted"/>
<keyword evidence="1" id="KW-0812">Transmembrane</keyword>
<reference evidence="2 3" key="2">
    <citation type="journal article" date="2011" name="PLoS Genet.">
        <title>Caenorhabditis briggsae recombinant inbred line genotypes reveal inter-strain incompatibility and the evolution of recombination.</title>
        <authorList>
            <person name="Ross J.A."/>
            <person name="Koboldt D.C."/>
            <person name="Staisch J.E."/>
            <person name="Chamberlin H.M."/>
            <person name="Gupta B.P."/>
            <person name="Miller R.D."/>
            <person name="Baird S.E."/>
            <person name="Haag E.S."/>
        </authorList>
    </citation>
    <scope>NUCLEOTIDE SEQUENCE [LARGE SCALE GENOMIC DNA]</scope>
    <source>
        <strain evidence="2 3">AF16</strain>
    </source>
</reference>
<organism evidence="2 3">
    <name type="scientific">Caenorhabditis briggsae</name>
    <dbReference type="NCBI Taxonomy" id="6238"/>
    <lineage>
        <taxon>Eukaryota</taxon>
        <taxon>Metazoa</taxon>
        <taxon>Ecdysozoa</taxon>
        <taxon>Nematoda</taxon>
        <taxon>Chromadorea</taxon>
        <taxon>Rhabditida</taxon>
        <taxon>Rhabditina</taxon>
        <taxon>Rhabditomorpha</taxon>
        <taxon>Rhabditoidea</taxon>
        <taxon>Rhabditidae</taxon>
        <taxon>Peloderinae</taxon>
        <taxon>Caenorhabditis</taxon>
    </lineage>
</organism>
<feature type="transmembrane region" description="Helical" evidence="1">
    <location>
        <begin position="37"/>
        <end position="55"/>
    </location>
</feature>
<evidence type="ECO:0000313" key="2">
    <source>
        <dbReference type="EMBL" id="CAP35213.2"/>
    </source>
</evidence>
<dbReference type="WormBase" id="CBG17604">
    <property type="protein sequence ID" value="CBP23613"/>
    <property type="gene ID" value="WBGene00037182"/>
</dbReference>
<dbReference type="CTD" id="8586108"/>
<evidence type="ECO:0000313" key="3">
    <source>
        <dbReference type="Proteomes" id="UP000008549"/>
    </source>
</evidence>
<dbReference type="InParanoid" id="A8XRB5"/>